<organism evidence="1 2">
    <name type="scientific">Candidatus Cryptobacteroides merdavium</name>
    <dbReference type="NCBI Taxonomy" id="2840769"/>
    <lineage>
        <taxon>Bacteria</taxon>
        <taxon>Pseudomonadati</taxon>
        <taxon>Bacteroidota</taxon>
        <taxon>Bacteroidia</taxon>
        <taxon>Bacteroidales</taxon>
        <taxon>Candidatus Cryptobacteroides</taxon>
    </lineage>
</organism>
<reference evidence="1" key="1">
    <citation type="submission" date="2020-10" db="EMBL/GenBank/DDBJ databases">
        <authorList>
            <person name="Gilroy R."/>
        </authorList>
    </citation>
    <scope>NUCLEOTIDE SEQUENCE</scope>
    <source>
        <strain evidence="1">D5-748</strain>
    </source>
</reference>
<evidence type="ECO:0000313" key="2">
    <source>
        <dbReference type="Proteomes" id="UP000823619"/>
    </source>
</evidence>
<evidence type="ECO:0000313" key="1">
    <source>
        <dbReference type="EMBL" id="MBO8445659.1"/>
    </source>
</evidence>
<name>A0A9D9EIH9_9BACT</name>
<sequence length="68" mass="7391">MKAEEAIVYVLASSGRGMTAEQIAGKINAEGLHRRKDGLPVSVKQVYAVVLGNPQMFCFSDGRIRLVI</sequence>
<comment type="caution">
    <text evidence="1">The sequence shown here is derived from an EMBL/GenBank/DDBJ whole genome shotgun (WGS) entry which is preliminary data.</text>
</comment>
<evidence type="ECO:0008006" key="3">
    <source>
        <dbReference type="Google" id="ProtNLM"/>
    </source>
</evidence>
<gene>
    <name evidence="1" type="ORF">IAC23_08225</name>
</gene>
<accession>A0A9D9EIH9</accession>
<proteinExistence type="predicted"/>
<reference evidence="1" key="2">
    <citation type="journal article" date="2021" name="PeerJ">
        <title>Extensive microbial diversity within the chicken gut microbiome revealed by metagenomics and culture.</title>
        <authorList>
            <person name="Gilroy R."/>
            <person name="Ravi A."/>
            <person name="Getino M."/>
            <person name="Pursley I."/>
            <person name="Horton D.L."/>
            <person name="Alikhan N.F."/>
            <person name="Baker D."/>
            <person name="Gharbi K."/>
            <person name="Hall N."/>
            <person name="Watson M."/>
            <person name="Adriaenssens E.M."/>
            <person name="Foster-Nyarko E."/>
            <person name="Jarju S."/>
            <person name="Secka A."/>
            <person name="Antonio M."/>
            <person name="Oren A."/>
            <person name="Chaudhuri R.R."/>
            <person name="La Ragione R."/>
            <person name="Hildebrand F."/>
            <person name="Pallen M.J."/>
        </authorList>
    </citation>
    <scope>NUCLEOTIDE SEQUENCE</scope>
    <source>
        <strain evidence="1">D5-748</strain>
    </source>
</reference>
<dbReference type="Proteomes" id="UP000823619">
    <property type="component" value="Unassembled WGS sequence"/>
</dbReference>
<protein>
    <recommendedName>
        <fullName evidence="3">HTH HARE-type domain-containing protein</fullName>
    </recommendedName>
</protein>
<dbReference type="EMBL" id="JADIMO010000101">
    <property type="protein sequence ID" value="MBO8445659.1"/>
    <property type="molecule type" value="Genomic_DNA"/>
</dbReference>
<dbReference type="AlphaFoldDB" id="A0A9D9EIH9"/>